<dbReference type="EMBL" id="SWLB01000013">
    <property type="protein sequence ID" value="KAF3330536.1"/>
    <property type="molecule type" value="Genomic_DNA"/>
</dbReference>
<evidence type="ECO:0000313" key="3">
    <source>
        <dbReference type="EMBL" id="KAF3330536.1"/>
    </source>
</evidence>
<comment type="caution">
    <text evidence="3">The sequence shown here is derived from an EMBL/GenBank/DDBJ whole genome shotgun (WGS) entry which is preliminary data.</text>
</comment>
<dbReference type="PROSITE" id="PS51222">
    <property type="entry name" value="DCD"/>
    <property type="match status" value="1"/>
</dbReference>
<feature type="region of interest" description="Disordered" evidence="1">
    <location>
        <begin position="636"/>
        <end position="656"/>
    </location>
</feature>
<dbReference type="Proteomes" id="UP000623129">
    <property type="component" value="Unassembled WGS sequence"/>
</dbReference>
<dbReference type="OrthoDB" id="1928633at2759"/>
<evidence type="ECO:0000313" key="4">
    <source>
        <dbReference type="Proteomes" id="UP000623129"/>
    </source>
</evidence>
<dbReference type="PANTHER" id="PTHR46444">
    <property type="entry name" value="DCD (DEVELOPMENT AND CELL DEATH) DOMAIN PROTEIN-RELATED"/>
    <property type="match status" value="1"/>
</dbReference>
<gene>
    <name evidence="3" type="ORF">FCM35_KLT03890</name>
</gene>
<dbReference type="SMART" id="SM00767">
    <property type="entry name" value="DCD"/>
    <property type="match status" value="1"/>
</dbReference>
<dbReference type="AlphaFoldDB" id="A0A833VA55"/>
<feature type="compositionally biased region" description="Basic and acidic residues" evidence="1">
    <location>
        <begin position="639"/>
        <end position="648"/>
    </location>
</feature>
<evidence type="ECO:0000259" key="2">
    <source>
        <dbReference type="PROSITE" id="PS51222"/>
    </source>
</evidence>
<dbReference type="InterPro" id="IPR013989">
    <property type="entry name" value="Dev_and_cell_death_domain"/>
</dbReference>
<reference evidence="3" key="1">
    <citation type="submission" date="2020-01" db="EMBL/GenBank/DDBJ databases">
        <title>Genome sequence of Kobresia littledalei, the first chromosome-level genome in the family Cyperaceae.</title>
        <authorList>
            <person name="Qu G."/>
        </authorList>
    </citation>
    <scope>NUCLEOTIDE SEQUENCE</scope>
    <source>
        <strain evidence="3">C.B.Clarke</strain>
        <tissue evidence="3">Leaf</tissue>
    </source>
</reference>
<feature type="domain" description="DCD" evidence="2">
    <location>
        <begin position="25"/>
        <end position="155"/>
    </location>
</feature>
<proteinExistence type="predicted"/>
<organism evidence="3 4">
    <name type="scientific">Carex littledalei</name>
    <dbReference type="NCBI Taxonomy" id="544730"/>
    <lineage>
        <taxon>Eukaryota</taxon>
        <taxon>Viridiplantae</taxon>
        <taxon>Streptophyta</taxon>
        <taxon>Embryophyta</taxon>
        <taxon>Tracheophyta</taxon>
        <taxon>Spermatophyta</taxon>
        <taxon>Magnoliopsida</taxon>
        <taxon>Liliopsida</taxon>
        <taxon>Poales</taxon>
        <taxon>Cyperaceae</taxon>
        <taxon>Cyperoideae</taxon>
        <taxon>Cariceae</taxon>
        <taxon>Carex</taxon>
        <taxon>Carex subgen. Euthyceras</taxon>
    </lineage>
</organism>
<name>A0A833VA55_9POAL</name>
<dbReference type="Pfam" id="PF10539">
    <property type="entry name" value="Dev_Cell_Death"/>
    <property type="match status" value="1"/>
</dbReference>
<keyword evidence="4" id="KW-1185">Reference proteome</keyword>
<protein>
    <submittedName>
        <fullName evidence="3">B2 protein</fullName>
    </submittedName>
</protein>
<sequence>MRNSHHGSRHYHCHHQELRQDKLIPELAGAIFMCNNDTRKECFSHRIFGLPACRERFVRQVTDKMFLFLFDTDDRKMYGVFKATSNGAMNIVPQAFTSTGTTYPAQVPFEIIRKCKPLTEPEFKPAILEKYFTKVKFNFDLNFDQVQRLLVLFEEKKVRGVPQSITNRWDLSSTTDSPLKRYYVHQQQDDMSNTNTLSQTIHRHVRNPNPSAEVAMHFMNSDMNSATPRNINLHHRIDTDVVRTQTQICHTGNANLCQSTYEPVQQQGRFRYCTGMGNCEVCTQKIVPDMAYNSSLLQQSRCGLQVNPDNQQVTLSAYNHPNLSSPQAAQLYDPDPPCTCFGFYGGSLLSDQVYNSRSQLEDVQRRKSVFLRLARNPQRTARETYPCQIGEYPAKNQPGHSRAARQPRPIYNKQVVQVQEPVHIDTAVEVDGIELGPTAPVSTLGPGERETQICIVNIKRRNRGSKLSIELKGDKKKRRLVTSQSMNTNTYTEAGSYLDVVDTMEEVIPAASVSNSTVGPDETQIPFVNFNRRNGGNKLSVEANKKDEKKRRLIRPSLVSTVSALDGDSMVITDTTMDVDARVDSKKNSQLVQGSICKSRENKVELVDTPLEGFQGNHKGGKVLQIANFSVGQPELPELGEKTDEKKSVSNPEPIDTEPIIEIKDEKNNLVADKLEMDPSWFCQKSKAVEDYIALESHDENSKETVECIEIADQDYIPVE</sequence>
<dbReference type="PANTHER" id="PTHR46444:SF9">
    <property type="entry name" value="DCD (DEVELOPMENT AND CELL DEATH) DOMAIN PROTEIN"/>
    <property type="match status" value="1"/>
</dbReference>
<accession>A0A833VA55</accession>
<evidence type="ECO:0000256" key="1">
    <source>
        <dbReference type="SAM" id="MobiDB-lite"/>
    </source>
</evidence>